<dbReference type="GO" id="GO:0009706">
    <property type="term" value="C:chloroplast inner membrane"/>
    <property type="evidence" value="ECO:0007669"/>
    <property type="project" value="UniProtKB-SubCell"/>
</dbReference>
<comment type="function">
    <text evidence="1">May function as sodium-coupled metabolite transporter across the chloroplast envelope.</text>
</comment>
<dbReference type="GO" id="GO:2001057">
    <property type="term" value="P:reactive nitrogen species metabolic process"/>
    <property type="evidence" value="ECO:0007669"/>
    <property type="project" value="UniProtKB-ARBA"/>
</dbReference>
<keyword evidence="25" id="KW-1185">Reference proteome</keyword>
<dbReference type="Pfam" id="PF00999">
    <property type="entry name" value="Na_H_Exchanger"/>
    <property type="match status" value="1"/>
</dbReference>
<feature type="transmembrane region" description="Helical" evidence="22">
    <location>
        <begin position="669"/>
        <end position="691"/>
    </location>
</feature>
<dbReference type="GO" id="GO:1900069">
    <property type="term" value="P:regulation of cellular hyperosmotic salinity response"/>
    <property type="evidence" value="ECO:0007669"/>
    <property type="project" value="UniProtKB-ARBA"/>
</dbReference>
<evidence type="ECO:0000313" key="25">
    <source>
        <dbReference type="Proteomes" id="UP000036987"/>
    </source>
</evidence>
<dbReference type="InterPro" id="IPR036291">
    <property type="entry name" value="NAD(P)-bd_dom_sf"/>
</dbReference>
<feature type="transmembrane region" description="Helical" evidence="22">
    <location>
        <begin position="886"/>
        <end position="908"/>
    </location>
</feature>
<dbReference type="InterPro" id="IPR006153">
    <property type="entry name" value="Cation/H_exchanger_TM"/>
</dbReference>
<dbReference type="GO" id="GO:2000070">
    <property type="term" value="P:regulation of response to water deprivation"/>
    <property type="evidence" value="ECO:0007669"/>
    <property type="project" value="UniProtKB-ARBA"/>
</dbReference>
<keyword evidence="9 22" id="KW-0812">Transmembrane</keyword>
<dbReference type="InterPro" id="IPR038770">
    <property type="entry name" value="Na+/solute_symporter_sf"/>
</dbReference>
<dbReference type="FunFam" id="1.20.1530.20:FF:000007">
    <property type="entry name" value="K(+) efflux antiporter 2 chloroplastic"/>
    <property type="match status" value="1"/>
</dbReference>
<evidence type="ECO:0000256" key="15">
    <source>
        <dbReference type="ARBA" id="ARBA00023054"/>
    </source>
</evidence>
<feature type="transmembrane region" description="Helical" evidence="22">
    <location>
        <begin position="814"/>
        <end position="843"/>
    </location>
</feature>
<evidence type="ECO:0000256" key="18">
    <source>
        <dbReference type="ARBA" id="ARBA00047912"/>
    </source>
</evidence>
<evidence type="ECO:0000256" key="6">
    <source>
        <dbReference type="ARBA" id="ARBA00022538"/>
    </source>
</evidence>
<evidence type="ECO:0000256" key="11">
    <source>
        <dbReference type="ARBA" id="ARBA00022946"/>
    </source>
</evidence>
<dbReference type="Pfam" id="PF02254">
    <property type="entry name" value="TrkA_N"/>
    <property type="match status" value="1"/>
</dbReference>
<keyword evidence="12" id="KW-0630">Potassium</keyword>
<evidence type="ECO:0000256" key="21">
    <source>
        <dbReference type="SAM" id="MobiDB-lite"/>
    </source>
</evidence>
<feature type="transmembrane region" description="Helical" evidence="22">
    <location>
        <begin position="697"/>
        <end position="718"/>
    </location>
</feature>
<name>A0A0K9NJL3_ZOSMR</name>
<dbReference type="Gene3D" id="3.40.50.720">
    <property type="entry name" value="NAD(P)-binding Rossmann-like Domain"/>
    <property type="match status" value="1"/>
</dbReference>
<dbReference type="GO" id="GO:0080022">
    <property type="term" value="P:primary root development"/>
    <property type="evidence" value="ECO:0007669"/>
    <property type="project" value="UniProtKB-ARBA"/>
</dbReference>
<evidence type="ECO:0000256" key="7">
    <source>
        <dbReference type="ARBA" id="ARBA00022640"/>
    </source>
</evidence>
<evidence type="ECO:0000256" key="12">
    <source>
        <dbReference type="ARBA" id="ARBA00022958"/>
    </source>
</evidence>
<dbReference type="FunFam" id="3.40.50.720:FF:000134">
    <property type="entry name" value="K(+) efflux antiporter 2 chloroplastic"/>
    <property type="match status" value="1"/>
</dbReference>
<dbReference type="GO" id="GO:0019722">
    <property type="term" value="P:calcium-mediated signaling"/>
    <property type="evidence" value="ECO:0007669"/>
    <property type="project" value="UniProtKB-ARBA"/>
</dbReference>
<evidence type="ECO:0000256" key="14">
    <source>
        <dbReference type="ARBA" id="ARBA00022990"/>
    </source>
</evidence>
<dbReference type="InterPro" id="IPR003148">
    <property type="entry name" value="RCK_N"/>
</dbReference>
<protein>
    <submittedName>
        <fullName evidence="24">K(+) efflux antiporter</fullName>
    </submittedName>
</protein>
<dbReference type="GO" id="GO:0010109">
    <property type="term" value="P:regulation of photosynthesis"/>
    <property type="evidence" value="ECO:0007669"/>
    <property type="project" value="UniProtKB-ARBA"/>
</dbReference>
<dbReference type="GO" id="GO:1900140">
    <property type="term" value="P:regulation of seedling development"/>
    <property type="evidence" value="ECO:0007669"/>
    <property type="project" value="UniProtKB-ARBA"/>
</dbReference>
<evidence type="ECO:0000256" key="2">
    <source>
        <dbReference type="ARBA" id="ARBA00004478"/>
    </source>
</evidence>
<evidence type="ECO:0000256" key="9">
    <source>
        <dbReference type="ARBA" id="ARBA00022692"/>
    </source>
</evidence>
<evidence type="ECO:0000256" key="20">
    <source>
        <dbReference type="SAM" id="Coils"/>
    </source>
</evidence>
<evidence type="ECO:0000313" key="24">
    <source>
        <dbReference type="EMBL" id="KMZ56961.1"/>
    </source>
</evidence>
<keyword evidence="14" id="KW-0007">Acetylation</keyword>
<keyword evidence="6" id="KW-0633">Potassium transport</keyword>
<keyword evidence="17 22" id="KW-0472">Membrane</keyword>
<dbReference type="GO" id="GO:0006885">
    <property type="term" value="P:regulation of pH"/>
    <property type="evidence" value="ECO:0007669"/>
    <property type="project" value="UniProtKB-ARBA"/>
</dbReference>
<comment type="caution">
    <text evidence="24">The sequence shown here is derived from an EMBL/GenBank/DDBJ whole genome shotgun (WGS) entry which is preliminary data.</text>
</comment>
<feature type="coiled-coil region" evidence="20">
    <location>
        <begin position="274"/>
        <end position="315"/>
    </location>
</feature>
<evidence type="ECO:0000256" key="5">
    <source>
        <dbReference type="ARBA" id="ARBA00022528"/>
    </source>
</evidence>
<sequence length="1193" mass="129268">MNFTCRFQHSNGFNFGLGSLKMNTKHHTPECFGENSKVFFRIGTVKRRQKVGIVSGSITLRLHCRRRLNNISPFISSENVRDVRLQCQMDDESMFLDNHKKNVEFSDSHLSGGLVKPGKGSVEASNNDLSSLSIVNDSVEEESNNPQLEELRDSLQKAVRELEVAQLNSTIFEEKAQRISELAIQQKDEAENAWVNVTSTLSTIQEIINEETDLKDALQKATMALSMADARIEVATAALHTTEESSGTAEDLTNEQQLALLEAQEEFKSCEICLSNFETQLSEIHIKKIELQEEVDRLSVAAEKAQFEIIKTEEEVANIMSLAEKAVALELEATQHVNDAEIALQKAEKFLSAVDNAGSQGLISQEQLNEEETATLDEVSENEIVDVNTKSDAYELPHDGLSDSDLSVHNVDELGLHDEMSDKDNDKLISDSNKETEVVGEKPKTPVQVKKQETQKDPIKENATPQSASKSLLNKSSRFFPASFFSFDVDNEDFTPTHVFQEFLATAKKQAPKLILGILFLGIGGFFVNQQVYKRSQSPQQTGMIASHEEVTSTAIPVIREIQRLPNKLKKIIELIPHQEMNEEEASLFDMLWLLLASVVFVPVFQKIPGGSPVLGYLAAGILIGPYGFSIIRNVNETKAIAEFGVVFLLFNIGLELSVERLSSMKKYVFGLGSAQVLVTAAVVGLAAHYVSQVAGPAALVVGNGLALSSTAVVLQVLQERGESTSRHGRAAFSVLLFQDLAVVVLLILIPLISPNSSKGGVGFQAIAEALGLAAVKAVMAITAIIAGGRLLLRPIYRQIAENQNAEIFSANTLLVILGTSLLTARAGLSMALGAFLAGLLLAETEFSLQVESDIAPYRGLLLGLFFMTVGMSIDPKLLFSNFPVIMGTLSLLIIGKTILVALVGKAFGLSAIAAIRVGLLLAPGGEFAFVAFGEAVNQGIMSSQLSSLLFLVVGISMAMTPWLAAGGQLIASRFEQHDVRSLLPIASETDDLQDHIILCGFGRVGQIIAQLLSERLIPFVALDVRSDRVSIGRALGLPVYFGDAGSREVLHKIGAERACAAAITLDAPGANYRTVWALSKYFPNVKTFVRAHDVGHGLNLEKAGATAVVPETLEPSLQLASAVLAQAKLPTSEIAATINEFRTRHLSELTELCEASGSSLGYGFSRVMSKPRPQSQVSNADDDEVSEGALAI</sequence>
<evidence type="ECO:0000256" key="22">
    <source>
        <dbReference type="SAM" id="Phobius"/>
    </source>
</evidence>
<dbReference type="GO" id="GO:0009507">
    <property type="term" value="C:chloroplast"/>
    <property type="evidence" value="ECO:0000318"/>
    <property type="project" value="GO_Central"/>
</dbReference>
<dbReference type="Proteomes" id="UP000036987">
    <property type="component" value="Unassembled WGS sequence"/>
</dbReference>
<feature type="region of interest" description="Disordered" evidence="21">
    <location>
        <begin position="415"/>
        <end position="470"/>
    </location>
</feature>
<proteinExistence type="inferred from homology"/>
<comment type="catalytic activity">
    <reaction evidence="18">
        <text>K(+)(in) + H(+)(out) = K(+)(out) + H(+)(in)</text>
        <dbReference type="Rhea" id="RHEA:29467"/>
        <dbReference type="ChEBI" id="CHEBI:15378"/>
        <dbReference type="ChEBI" id="CHEBI:29103"/>
    </reaction>
</comment>
<dbReference type="GO" id="GO:0009744">
    <property type="term" value="P:response to sucrose"/>
    <property type="evidence" value="ECO:0007669"/>
    <property type="project" value="UniProtKB-ARBA"/>
</dbReference>
<evidence type="ECO:0000256" key="10">
    <source>
        <dbReference type="ARBA" id="ARBA00022780"/>
    </source>
</evidence>
<feature type="compositionally biased region" description="Basic and acidic residues" evidence="21">
    <location>
        <begin position="415"/>
        <end position="460"/>
    </location>
</feature>
<feature type="transmembrane region" description="Helical" evidence="22">
    <location>
        <begin position="946"/>
        <end position="965"/>
    </location>
</feature>
<dbReference type="GO" id="GO:0016020">
    <property type="term" value="C:membrane"/>
    <property type="evidence" value="ECO:0000318"/>
    <property type="project" value="GO_Central"/>
</dbReference>
<evidence type="ECO:0000256" key="4">
    <source>
        <dbReference type="ARBA" id="ARBA00022449"/>
    </source>
</evidence>
<keyword evidence="11" id="KW-0809">Transit peptide</keyword>
<keyword evidence="3" id="KW-0813">Transport</keyword>
<evidence type="ECO:0000256" key="8">
    <source>
        <dbReference type="ARBA" id="ARBA00022682"/>
    </source>
</evidence>
<evidence type="ECO:0000256" key="19">
    <source>
        <dbReference type="ARBA" id="ARBA00061484"/>
    </source>
</evidence>
<dbReference type="GO" id="GO:0015386">
    <property type="term" value="F:potassium:proton antiporter activity"/>
    <property type="evidence" value="ECO:0000318"/>
    <property type="project" value="GO_Central"/>
</dbReference>
<dbReference type="PROSITE" id="PS51201">
    <property type="entry name" value="RCK_N"/>
    <property type="match status" value="1"/>
</dbReference>
<feature type="transmembrane region" description="Helical" evidence="22">
    <location>
        <begin position="914"/>
        <end position="934"/>
    </location>
</feature>
<organism evidence="24 25">
    <name type="scientific">Zostera marina</name>
    <name type="common">Eelgrass</name>
    <dbReference type="NCBI Taxonomy" id="29655"/>
    <lineage>
        <taxon>Eukaryota</taxon>
        <taxon>Viridiplantae</taxon>
        <taxon>Streptophyta</taxon>
        <taxon>Embryophyta</taxon>
        <taxon>Tracheophyta</taxon>
        <taxon>Spermatophyta</taxon>
        <taxon>Magnoliopsida</taxon>
        <taxon>Liliopsida</taxon>
        <taxon>Zosteraceae</taxon>
        <taxon>Zostera</taxon>
    </lineage>
</organism>
<dbReference type="PANTHER" id="PTHR46157">
    <property type="entry name" value="K(+) EFFLUX ANTIPORTER 3, CHLOROPLASTIC"/>
    <property type="match status" value="1"/>
</dbReference>
<accession>A0A0K9NJL3</accession>
<feature type="transmembrane region" description="Helical" evidence="22">
    <location>
        <begin position="586"/>
        <end position="605"/>
    </location>
</feature>
<keyword evidence="8" id="KW-0938">Abscisic acid signaling pathway</keyword>
<dbReference type="GO" id="GO:0009646">
    <property type="term" value="P:response to absence of light"/>
    <property type="evidence" value="ECO:0007669"/>
    <property type="project" value="UniProtKB-ARBA"/>
</dbReference>
<dbReference type="Gene3D" id="1.20.1530.20">
    <property type="match status" value="1"/>
</dbReference>
<feature type="transmembrane region" description="Helical" evidence="22">
    <location>
        <begin position="514"/>
        <end position="533"/>
    </location>
</feature>
<reference evidence="25" key="1">
    <citation type="journal article" date="2016" name="Nature">
        <title>The genome of the seagrass Zostera marina reveals angiosperm adaptation to the sea.</title>
        <authorList>
            <person name="Olsen J.L."/>
            <person name="Rouze P."/>
            <person name="Verhelst B."/>
            <person name="Lin Y.-C."/>
            <person name="Bayer T."/>
            <person name="Collen J."/>
            <person name="Dattolo E."/>
            <person name="De Paoli E."/>
            <person name="Dittami S."/>
            <person name="Maumus F."/>
            <person name="Michel G."/>
            <person name="Kersting A."/>
            <person name="Lauritano C."/>
            <person name="Lohaus R."/>
            <person name="Toepel M."/>
            <person name="Tonon T."/>
            <person name="Vanneste K."/>
            <person name="Amirebrahimi M."/>
            <person name="Brakel J."/>
            <person name="Bostroem C."/>
            <person name="Chovatia M."/>
            <person name="Grimwood J."/>
            <person name="Jenkins J.W."/>
            <person name="Jueterbock A."/>
            <person name="Mraz A."/>
            <person name="Stam W.T."/>
            <person name="Tice H."/>
            <person name="Bornberg-Bauer E."/>
            <person name="Green P.J."/>
            <person name="Pearson G.A."/>
            <person name="Procaccini G."/>
            <person name="Duarte C.M."/>
            <person name="Schmutz J."/>
            <person name="Reusch T.B.H."/>
            <person name="Van de Peer Y."/>
        </authorList>
    </citation>
    <scope>NUCLEOTIDE SEQUENCE [LARGE SCALE GENOMIC DNA]</scope>
    <source>
        <strain evidence="25">cv. Finnish</strain>
    </source>
</reference>
<dbReference type="OMA" id="YGFSRMM"/>
<keyword evidence="5" id="KW-0150">Chloroplast</keyword>
<comment type="subcellular location">
    <subcellularLocation>
        <location evidence="2">Plastid</location>
        <location evidence="2">Chloroplast inner membrane</location>
        <topology evidence="2">Multi-pass membrane protein</topology>
    </subcellularLocation>
</comment>
<dbReference type="GO" id="GO:2000377">
    <property type="term" value="P:regulation of reactive oxygen species metabolic process"/>
    <property type="evidence" value="ECO:0007669"/>
    <property type="project" value="UniProtKB-ARBA"/>
</dbReference>
<evidence type="ECO:0000256" key="16">
    <source>
        <dbReference type="ARBA" id="ARBA00023065"/>
    </source>
</evidence>
<keyword evidence="15 20" id="KW-0175">Coiled coil</keyword>
<feature type="domain" description="RCK N-terminal" evidence="23">
    <location>
        <begin position="994"/>
        <end position="1111"/>
    </location>
</feature>
<keyword evidence="10" id="KW-1001">Plastid inner membrane</keyword>
<dbReference type="GO" id="GO:0042794">
    <property type="term" value="P:plastid rRNA transcription"/>
    <property type="evidence" value="ECO:0007669"/>
    <property type="project" value="UniProtKB-ARBA"/>
</dbReference>
<dbReference type="GO" id="GO:0009738">
    <property type="term" value="P:abscisic acid-activated signaling pathway"/>
    <property type="evidence" value="ECO:0007669"/>
    <property type="project" value="UniProtKB-KW"/>
</dbReference>
<dbReference type="EMBL" id="LFYR01002110">
    <property type="protein sequence ID" value="KMZ56961.1"/>
    <property type="molecule type" value="Genomic_DNA"/>
</dbReference>
<keyword evidence="4" id="KW-0050">Antiport</keyword>
<dbReference type="AlphaFoldDB" id="A0A0K9NJL3"/>
<feature type="region of interest" description="Disordered" evidence="21">
    <location>
        <begin position="1171"/>
        <end position="1193"/>
    </location>
</feature>
<evidence type="ECO:0000256" key="17">
    <source>
        <dbReference type="ARBA" id="ARBA00023136"/>
    </source>
</evidence>
<dbReference type="PANTHER" id="PTHR46157:SF2">
    <property type="entry name" value="K(+) EFFLUX ANTIPORTER 1, CHLOROPLASTIC-RELATED"/>
    <property type="match status" value="1"/>
</dbReference>
<evidence type="ECO:0000256" key="3">
    <source>
        <dbReference type="ARBA" id="ARBA00022448"/>
    </source>
</evidence>
<feature type="region of interest" description="Disordered" evidence="21">
    <location>
        <begin position="107"/>
        <end position="126"/>
    </location>
</feature>
<keyword evidence="16" id="KW-0406">Ion transport</keyword>
<gene>
    <name evidence="24" type="ORF">ZOSMA_8G01070</name>
</gene>
<dbReference type="SUPFAM" id="SSF51735">
    <property type="entry name" value="NAD(P)-binding Rossmann-fold domains"/>
    <property type="match status" value="1"/>
</dbReference>
<dbReference type="GO" id="GO:0140899">
    <property type="term" value="P:plastid gene expression"/>
    <property type="evidence" value="ECO:0007669"/>
    <property type="project" value="UniProtKB-ARBA"/>
</dbReference>
<evidence type="ECO:0000256" key="1">
    <source>
        <dbReference type="ARBA" id="ARBA00003198"/>
    </source>
</evidence>
<dbReference type="InterPro" id="IPR004771">
    <property type="entry name" value="K/H_exchanger"/>
</dbReference>
<evidence type="ECO:0000259" key="23">
    <source>
        <dbReference type="PROSITE" id="PS51201"/>
    </source>
</evidence>
<keyword evidence="13 22" id="KW-1133">Transmembrane helix</keyword>
<dbReference type="OrthoDB" id="4834at2759"/>
<feature type="transmembrane region" description="Helical" evidence="22">
    <location>
        <begin position="855"/>
        <end position="874"/>
    </location>
</feature>
<feature type="transmembrane region" description="Helical" evidence="22">
    <location>
        <begin position="773"/>
        <end position="793"/>
    </location>
</feature>
<evidence type="ECO:0000256" key="13">
    <source>
        <dbReference type="ARBA" id="ARBA00022989"/>
    </source>
</evidence>
<comment type="similarity">
    <text evidence="19">Belongs to the monovalent cation:proton antiporter 2 (CPA2) transporter (TC 2.A.37) family. KEA (TC 2.A.37.1) subfamily.</text>
</comment>
<dbReference type="STRING" id="29655.A0A0K9NJL3"/>
<feature type="transmembrane region" description="Helical" evidence="22">
    <location>
        <begin position="614"/>
        <end position="632"/>
    </location>
</feature>
<dbReference type="NCBIfam" id="TIGR00932">
    <property type="entry name" value="2a37"/>
    <property type="match status" value="1"/>
</dbReference>
<keyword evidence="7" id="KW-0934">Plastid</keyword>
<feature type="transmembrane region" description="Helical" evidence="22">
    <location>
        <begin position="730"/>
        <end position="753"/>
    </location>
</feature>